<dbReference type="GO" id="GO:0010038">
    <property type="term" value="P:response to metal ion"/>
    <property type="evidence" value="ECO:0007669"/>
    <property type="project" value="InterPro"/>
</dbReference>
<evidence type="ECO:0000256" key="1">
    <source>
        <dbReference type="ARBA" id="ARBA00010169"/>
    </source>
</evidence>
<proteinExistence type="inferred from homology"/>
<evidence type="ECO:0000313" key="2">
    <source>
        <dbReference type="EMBL" id="MBB5351224.1"/>
    </source>
</evidence>
<dbReference type="InterPro" id="IPR015867">
    <property type="entry name" value="N-reg_PII/ATP_PRibTrfase_C"/>
</dbReference>
<dbReference type="EMBL" id="JACHFD010000005">
    <property type="protein sequence ID" value="MBB5351224.1"/>
    <property type="molecule type" value="Genomic_DNA"/>
</dbReference>
<dbReference type="AlphaFoldDB" id="A0A840V6H5"/>
<name>A0A840V6H5_9BACT</name>
<comment type="caution">
    <text evidence="2">The sequence shown here is derived from an EMBL/GenBank/DDBJ whole genome shotgun (WGS) entry which is preliminary data.</text>
</comment>
<dbReference type="Gene3D" id="3.30.70.120">
    <property type="match status" value="1"/>
</dbReference>
<accession>A0A840V6H5</accession>
<dbReference type="SUPFAM" id="SSF54913">
    <property type="entry name" value="GlnB-like"/>
    <property type="match status" value="1"/>
</dbReference>
<dbReference type="GO" id="GO:0005507">
    <property type="term" value="F:copper ion binding"/>
    <property type="evidence" value="ECO:0007669"/>
    <property type="project" value="TreeGrafter"/>
</dbReference>
<dbReference type="Pfam" id="PF03091">
    <property type="entry name" value="CutA1"/>
    <property type="match status" value="1"/>
</dbReference>
<gene>
    <name evidence="2" type="ORF">HNR46_001458</name>
</gene>
<dbReference type="InterPro" id="IPR004323">
    <property type="entry name" value="Ion_tolerance_CutA"/>
</dbReference>
<evidence type="ECO:0000313" key="3">
    <source>
        <dbReference type="Proteomes" id="UP000557717"/>
    </source>
</evidence>
<dbReference type="RefSeq" id="WP_184017202.1">
    <property type="nucleotide sequence ID" value="NZ_JACHFD010000005.1"/>
</dbReference>
<dbReference type="PANTHER" id="PTHR23419">
    <property type="entry name" value="DIVALENT CATION TOLERANCE CUTA-RELATED"/>
    <property type="match status" value="1"/>
</dbReference>
<comment type="similarity">
    <text evidence="1">Belongs to the CutA family.</text>
</comment>
<dbReference type="PANTHER" id="PTHR23419:SF8">
    <property type="entry name" value="FI09726P"/>
    <property type="match status" value="1"/>
</dbReference>
<keyword evidence="3" id="KW-1185">Reference proteome</keyword>
<dbReference type="InterPro" id="IPR011322">
    <property type="entry name" value="N-reg_PII-like_a/b"/>
</dbReference>
<sequence>MTEVLVVLCTFPHGESARQIGAALVEKQVAACVNLLPVVMSIYQWEGKTCEEAEVLAVIKTTRAAYPELQAALLAVHPYETPEVVALPVVDGSPGYLEWVMGINR</sequence>
<protein>
    <submittedName>
        <fullName evidence="2">Uncharacterized protein involved in tolerance to divalent cations</fullName>
    </submittedName>
</protein>
<organism evidence="2 3">
    <name type="scientific">Haloferula luteola</name>
    <dbReference type="NCBI Taxonomy" id="595692"/>
    <lineage>
        <taxon>Bacteria</taxon>
        <taxon>Pseudomonadati</taxon>
        <taxon>Verrucomicrobiota</taxon>
        <taxon>Verrucomicrobiia</taxon>
        <taxon>Verrucomicrobiales</taxon>
        <taxon>Verrucomicrobiaceae</taxon>
        <taxon>Haloferula</taxon>
    </lineage>
</organism>
<dbReference type="Proteomes" id="UP000557717">
    <property type="component" value="Unassembled WGS sequence"/>
</dbReference>
<reference evidence="2 3" key="1">
    <citation type="submission" date="2020-08" db="EMBL/GenBank/DDBJ databases">
        <title>Genomic Encyclopedia of Type Strains, Phase IV (KMG-IV): sequencing the most valuable type-strain genomes for metagenomic binning, comparative biology and taxonomic classification.</title>
        <authorList>
            <person name="Goeker M."/>
        </authorList>
    </citation>
    <scope>NUCLEOTIDE SEQUENCE [LARGE SCALE GENOMIC DNA]</scope>
    <source>
        <strain evidence="2 3">YC6886</strain>
    </source>
</reference>